<protein>
    <submittedName>
        <fullName evidence="1">Uncharacterized protein</fullName>
    </submittedName>
</protein>
<dbReference type="EMBL" id="NPOA01000002">
    <property type="protein sequence ID" value="PAV30817.1"/>
    <property type="molecule type" value="Genomic_DNA"/>
</dbReference>
<proteinExistence type="predicted"/>
<evidence type="ECO:0000313" key="2">
    <source>
        <dbReference type="Proteomes" id="UP000218887"/>
    </source>
</evidence>
<dbReference type="RefSeq" id="WP_095654147.1">
    <property type="nucleotide sequence ID" value="NZ_NPOA01000002.1"/>
</dbReference>
<comment type="caution">
    <text evidence="1">The sequence shown here is derived from an EMBL/GenBank/DDBJ whole genome shotgun (WGS) entry which is preliminary data.</text>
</comment>
<reference evidence="1 2" key="1">
    <citation type="submission" date="2017-08" db="EMBL/GenBank/DDBJ databases">
        <title>Virgibacillus indicus sp. nov. and Virgibacillus profoundi sp. nov, two moderately halophilic bacteria isolated from marine sediment by using the Microfluidic Streak Plate.</title>
        <authorList>
            <person name="Xu B."/>
            <person name="Hu B."/>
            <person name="Wang J."/>
            <person name="Zhu Y."/>
            <person name="Huang L."/>
            <person name="Du W."/>
            <person name="Huang Y."/>
        </authorList>
    </citation>
    <scope>NUCLEOTIDE SEQUENCE [LARGE SCALE GENOMIC DNA]</scope>
    <source>
        <strain evidence="1 2">IO3-P3-H5</strain>
    </source>
</reference>
<accession>A0A2A2IGP4</accession>
<dbReference type="Proteomes" id="UP000218887">
    <property type="component" value="Unassembled WGS sequence"/>
</dbReference>
<sequence>MKKLNEHEAKLLKEIICENNAIFEMGNCLYNVSMVDAKLPARPKNKSETTKVQQKYEQTKLDILNGKNFSIDEVVEMMDCGAL</sequence>
<name>A0A2A2IGP4_9BACI</name>
<keyword evidence="2" id="KW-1185">Reference proteome</keyword>
<evidence type="ECO:0000313" key="1">
    <source>
        <dbReference type="EMBL" id="PAV30817.1"/>
    </source>
</evidence>
<organism evidence="1 2">
    <name type="scientific">Virgibacillus profundi</name>
    <dbReference type="NCBI Taxonomy" id="2024555"/>
    <lineage>
        <taxon>Bacteria</taxon>
        <taxon>Bacillati</taxon>
        <taxon>Bacillota</taxon>
        <taxon>Bacilli</taxon>
        <taxon>Bacillales</taxon>
        <taxon>Bacillaceae</taxon>
        <taxon>Virgibacillus</taxon>
    </lineage>
</organism>
<dbReference type="AlphaFoldDB" id="A0A2A2IGP4"/>
<dbReference type="OrthoDB" id="2706862at2"/>
<gene>
    <name evidence="1" type="ORF">CIL05_03600</name>
</gene>